<dbReference type="GeneID" id="41990406"/>
<feature type="compositionally biased region" description="Polar residues" evidence="1">
    <location>
        <begin position="526"/>
        <end position="545"/>
    </location>
</feature>
<feature type="compositionally biased region" description="Polar residues" evidence="1">
    <location>
        <begin position="436"/>
        <end position="445"/>
    </location>
</feature>
<feature type="region of interest" description="Disordered" evidence="1">
    <location>
        <begin position="478"/>
        <end position="497"/>
    </location>
</feature>
<feature type="compositionally biased region" description="Low complexity" evidence="1">
    <location>
        <begin position="480"/>
        <end position="497"/>
    </location>
</feature>
<evidence type="ECO:0000313" key="3">
    <source>
        <dbReference type="Proteomes" id="UP000253153"/>
    </source>
</evidence>
<feature type="compositionally biased region" description="Polar residues" evidence="1">
    <location>
        <begin position="37"/>
        <end position="75"/>
    </location>
</feature>
<dbReference type="EMBL" id="QKXC01000024">
    <property type="protein sequence ID" value="RBR26314.1"/>
    <property type="molecule type" value="Genomic_DNA"/>
</dbReference>
<feature type="region of interest" description="Disordered" evidence="1">
    <location>
        <begin position="524"/>
        <end position="545"/>
    </location>
</feature>
<evidence type="ECO:0000256" key="1">
    <source>
        <dbReference type="SAM" id="MobiDB-lite"/>
    </source>
</evidence>
<keyword evidence="3" id="KW-1185">Reference proteome</keyword>
<dbReference type="RefSeq" id="XP_031020905.1">
    <property type="nucleotide sequence ID" value="XM_031155110.1"/>
</dbReference>
<organism evidence="2 3">
    <name type="scientific">Fusarium coffeatum</name>
    <dbReference type="NCBI Taxonomy" id="231269"/>
    <lineage>
        <taxon>Eukaryota</taxon>
        <taxon>Fungi</taxon>
        <taxon>Dikarya</taxon>
        <taxon>Ascomycota</taxon>
        <taxon>Pezizomycotina</taxon>
        <taxon>Sordariomycetes</taxon>
        <taxon>Hypocreomycetidae</taxon>
        <taxon>Hypocreales</taxon>
        <taxon>Nectriaceae</taxon>
        <taxon>Fusarium</taxon>
        <taxon>Fusarium incarnatum-equiseti species complex</taxon>
    </lineage>
</organism>
<feature type="region of interest" description="Disordered" evidence="1">
    <location>
        <begin position="171"/>
        <end position="261"/>
    </location>
</feature>
<protein>
    <submittedName>
        <fullName evidence="2">Uncharacterized protein</fullName>
    </submittedName>
</protein>
<evidence type="ECO:0000313" key="2">
    <source>
        <dbReference type="EMBL" id="RBR26314.1"/>
    </source>
</evidence>
<feature type="region of interest" description="Disordered" evidence="1">
    <location>
        <begin position="36"/>
        <end position="148"/>
    </location>
</feature>
<dbReference type="AlphaFoldDB" id="A0A366SAF9"/>
<feature type="compositionally biased region" description="Basic residues" evidence="1">
    <location>
        <begin position="211"/>
        <end position="223"/>
    </location>
</feature>
<feature type="compositionally biased region" description="Gly residues" evidence="1">
    <location>
        <begin position="123"/>
        <end position="132"/>
    </location>
</feature>
<feature type="compositionally biased region" description="Low complexity" evidence="1">
    <location>
        <begin position="181"/>
        <end position="192"/>
    </location>
</feature>
<feature type="compositionally biased region" description="Polar residues" evidence="1">
    <location>
        <begin position="93"/>
        <end position="120"/>
    </location>
</feature>
<feature type="region of interest" description="Disordered" evidence="1">
    <location>
        <begin position="429"/>
        <end position="465"/>
    </location>
</feature>
<gene>
    <name evidence="2" type="ORF">FIESC28_00959</name>
</gene>
<dbReference type="Proteomes" id="UP000253153">
    <property type="component" value="Unassembled WGS sequence"/>
</dbReference>
<comment type="caution">
    <text evidence="2">The sequence shown here is derived from an EMBL/GenBank/DDBJ whole genome shotgun (WGS) entry which is preliminary data.</text>
</comment>
<name>A0A366SAF9_9HYPO</name>
<proteinExistence type="predicted"/>
<dbReference type="OrthoDB" id="5105674at2759"/>
<feature type="region of interest" description="Disordered" evidence="1">
    <location>
        <begin position="1"/>
        <end position="24"/>
    </location>
</feature>
<sequence>MSPRRPSPRGNDTGDQFDNFFGDLSPIAGIEEILSEIETSQETGSSQVAGDQILGSSQTTGSPPDPTPESSNPVPYSQGVPLVLPDVPILYSQPPSALTPQENSNEGNALNCQAAETSSLGPATGGFGGGDGILENGNPFDFCAPPQPEREIGRYYHYHPQDRSFVNYSQETFPLPCPRESQPAASAASSNDDSPKPPPSASKEKPSVSKKCSKPAKRTHRKTVTGQEPRRSFSNIAPRPPVQNTPTTANRPLMPPPSSTQPIAVLNTSRPLNGNGYGYGYDRRGFVGPPLQVGYGTMNGNIPRNMGYSSMPSNASFGNSNGNSMDRGTMPQGQLHSVQNNSNGQSINNVGIYRPPTTYNGNANGLHGGFLNSPMNSAPRYPANTSRQHDMAPGADFVPSSLDRELRRQVVRDMGTARFAEHEWSSMGSNAAGAYHTSSPSSSPWEHTDERNLPIRQPSVPPGEVRWAPRVYTSTDSPMGYTTGGFSQSSTSGSSAMGISPMGSYPIGSSTMGSMGGASYMPAPNGTPTPHIGSSPSHLANMSRGRSTVVEEAVLLCLT</sequence>
<accession>A0A366SAF9</accession>
<reference evidence="2 3" key="1">
    <citation type="submission" date="2018-06" db="EMBL/GenBank/DDBJ databases">
        <title>Fusarium incarnatum-equiseti species complex species 28.</title>
        <authorList>
            <person name="Gardiner D.M."/>
        </authorList>
    </citation>
    <scope>NUCLEOTIDE SEQUENCE [LARGE SCALE GENOMIC DNA]</scope>
    <source>
        <strain evidence="2 3">FIESC_28</strain>
    </source>
</reference>